<accession>A0A3D1JEP4</accession>
<protein>
    <submittedName>
        <fullName evidence="9">Na+/H+ antiporter subunit B</fullName>
    </submittedName>
</protein>
<comment type="caution">
    <text evidence="9">The sequence shown here is derived from an EMBL/GenBank/DDBJ whole genome shotgun (WGS) entry which is preliminary data.</text>
</comment>
<keyword evidence="4 7" id="KW-0812">Transmembrane</keyword>
<evidence type="ECO:0000259" key="8">
    <source>
        <dbReference type="Pfam" id="PF04039"/>
    </source>
</evidence>
<keyword evidence="3" id="KW-1003">Cell membrane</keyword>
<dbReference type="GO" id="GO:0005886">
    <property type="term" value="C:plasma membrane"/>
    <property type="evidence" value="ECO:0007669"/>
    <property type="project" value="UniProtKB-SubCell"/>
</dbReference>
<evidence type="ECO:0000313" key="9">
    <source>
        <dbReference type="EMBL" id="HCE17061.1"/>
    </source>
</evidence>
<keyword evidence="5 7" id="KW-1133">Transmembrane helix</keyword>
<organism evidence="9 10">
    <name type="scientific">Anaerolinea thermolimosa</name>
    <dbReference type="NCBI Taxonomy" id="229919"/>
    <lineage>
        <taxon>Bacteria</taxon>
        <taxon>Bacillati</taxon>
        <taxon>Chloroflexota</taxon>
        <taxon>Anaerolineae</taxon>
        <taxon>Anaerolineales</taxon>
        <taxon>Anaerolineaceae</taxon>
        <taxon>Anaerolinea</taxon>
    </lineage>
</organism>
<feature type="transmembrane region" description="Helical" evidence="7">
    <location>
        <begin position="7"/>
        <end position="28"/>
    </location>
</feature>
<dbReference type="OrthoDB" id="9798859at2"/>
<dbReference type="PANTHER" id="PTHR33932:SF4">
    <property type="entry name" value="NA(+)_H(+) ANTIPORTER SUBUNIT B"/>
    <property type="match status" value="1"/>
</dbReference>
<gene>
    <name evidence="9" type="ORF">DEQ80_04300</name>
</gene>
<evidence type="ECO:0000256" key="3">
    <source>
        <dbReference type="ARBA" id="ARBA00022475"/>
    </source>
</evidence>
<feature type="transmembrane region" description="Helical" evidence="7">
    <location>
        <begin position="66"/>
        <end position="89"/>
    </location>
</feature>
<dbReference type="STRING" id="229919.GCA_001050195_02957"/>
<dbReference type="InterPro" id="IPR007182">
    <property type="entry name" value="MnhB"/>
</dbReference>
<dbReference type="AlphaFoldDB" id="A0A3D1JEP4"/>
<evidence type="ECO:0000256" key="1">
    <source>
        <dbReference type="ARBA" id="ARBA00004651"/>
    </source>
</evidence>
<dbReference type="InterPro" id="IPR050622">
    <property type="entry name" value="CPA3_antiporter_subunitB"/>
</dbReference>
<sequence length="137" mass="14721">MNGRSLLLNVAVRYLMPLLLIFSVFLLLRGHNEVGGGFVGGLVAAAAFMLYAIAHSPAEVHDLLPVSPRTLFTLGLFMALLSGLLPVFGNQPFQTGLWLPEPLPVLGKVGTPFLFDTGVYLLVIGVILHILLTLAED</sequence>
<feature type="transmembrane region" description="Helical" evidence="7">
    <location>
        <begin position="34"/>
        <end position="54"/>
    </location>
</feature>
<evidence type="ECO:0000256" key="4">
    <source>
        <dbReference type="ARBA" id="ARBA00022692"/>
    </source>
</evidence>
<evidence type="ECO:0000256" key="7">
    <source>
        <dbReference type="SAM" id="Phobius"/>
    </source>
</evidence>
<dbReference type="NCBIfam" id="NF009163">
    <property type="entry name" value="PRK12509.1"/>
    <property type="match status" value="1"/>
</dbReference>
<feature type="transmembrane region" description="Helical" evidence="7">
    <location>
        <begin position="109"/>
        <end position="132"/>
    </location>
</feature>
<evidence type="ECO:0000313" key="10">
    <source>
        <dbReference type="Proteomes" id="UP000264141"/>
    </source>
</evidence>
<reference evidence="9 10" key="1">
    <citation type="journal article" date="2018" name="Nat. Biotechnol.">
        <title>A standardized bacterial taxonomy based on genome phylogeny substantially revises the tree of life.</title>
        <authorList>
            <person name="Parks D.H."/>
            <person name="Chuvochina M."/>
            <person name="Waite D.W."/>
            <person name="Rinke C."/>
            <person name="Skarshewski A."/>
            <person name="Chaumeil P.A."/>
            <person name="Hugenholtz P."/>
        </authorList>
    </citation>
    <scope>NUCLEOTIDE SEQUENCE [LARGE SCALE GENOMIC DNA]</scope>
    <source>
        <strain evidence="9">UBA8781</strain>
    </source>
</reference>
<proteinExistence type="inferred from homology"/>
<evidence type="ECO:0000256" key="6">
    <source>
        <dbReference type="ARBA" id="ARBA00023136"/>
    </source>
</evidence>
<keyword evidence="6 7" id="KW-0472">Membrane</keyword>
<evidence type="ECO:0000256" key="2">
    <source>
        <dbReference type="ARBA" id="ARBA00009425"/>
    </source>
</evidence>
<feature type="domain" description="Na+/H+ antiporter MnhB subunit-related protein" evidence="8">
    <location>
        <begin position="8"/>
        <end position="128"/>
    </location>
</feature>
<dbReference type="EMBL" id="DPBP01000020">
    <property type="protein sequence ID" value="HCE17061.1"/>
    <property type="molecule type" value="Genomic_DNA"/>
</dbReference>
<dbReference type="PANTHER" id="PTHR33932">
    <property type="entry name" value="NA(+)/H(+) ANTIPORTER SUBUNIT B"/>
    <property type="match status" value="1"/>
</dbReference>
<dbReference type="Pfam" id="PF04039">
    <property type="entry name" value="MnhB"/>
    <property type="match status" value="1"/>
</dbReference>
<name>A0A3D1JEP4_9CHLR</name>
<evidence type="ECO:0000256" key="5">
    <source>
        <dbReference type="ARBA" id="ARBA00022989"/>
    </source>
</evidence>
<dbReference type="Proteomes" id="UP000264141">
    <property type="component" value="Unassembled WGS sequence"/>
</dbReference>
<comment type="similarity">
    <text evidence="2">Belongs to the CPA3 antiporters (TC 2.A.63) subunit B family.</text>
</comment>
<comment type="subcellular location">
    <subcellularLocation>
        <location evidence="1">Cell membrane</location>
        <topology evidence="1">Multi-pass membrane protein</topology>
    </subcellularLocation>
</comment>
<dbReference type="RefSeq" id="WP_062195492.1">
    <property type="nucleotide sequence ID" value="NZ_DF967965.1"/>
</dbReference>